<sequence>MKPQNASSSKAPCLQLFRIVRLADKLDSQIFTFTIPSQLTRGFIQSAQTREFDYGGQKWIVKLEYYSDPLQPQARRGSFVVHYQKQPLGVHLYPCNLTSGITAQLDFVRFTVLHQAHYSRNIVREETNISFTTINPSLKVPRWIESGYLNNEGYLFDDWSCLLEVELRGPVTIYEEQLRVPRDSKEALRCRSLESASFPFAGADWSVLIDWNSGNERGTNVHSPNPSDRAMTPQFCVQRHTKSKHWTRVRYRLTVTWHEAGETGTGIVDQLINPDTGSTTPVYPVGDQKWLSCLNGPLLTSKHRIFITVEMLTAIQLSRVDLIPTAPQGGKNCCRVSDPEGFDWIVMSDILGSLVKIRFFPDPNSRPPIRRDDMDGGTCTRLTTFSVQLIPYQTDACIVRSMTPYYTVYTAQTGKSAEESKKESSETLQEVVLLLDVEKIINFLFSEQIGGYKPLASVIYQLNRHPPQRQEVCSSEFGYSRPSDNAITLRIEWLQLATLYRGEFHTYDDLIHVQRHQIMRDLQAKLSELQRLTAFKVDGPSGRRQSARVSRDSSPTFSDRCRFRPNEDSPNSAHSYSPGPLQNQYAGRQTRHESMHDQRPYPGPTRTSAQSIRSSKVQTPPVLINGSPEGSCSDVRGELAAAPSWRRHSSCLEEVGSSGQRVRRRLPTPPGTPANQGMDSHLSVDFYSGGDYSGNPRLNSRHTNYDR</sequence>
<feature type="compositionally biased region" description="Polar residues" evidence="1">
    <location>
        <begin position="605"/>
        <end position="618"/>
    </location>
</feature>
<dbReference type="EMBL" id="CAXLJL010000634">
    <property type="protein sequence ID" value="CAL5139766.1"/>
    <property type="molecule type" value="Genomic_DNA"/>
</dbReference>
<feature type="region of interest" description="Disordered" evidence="1">
    <location>
        <begin position="537"/>
        <end position="635"/>
    </location>
</feature>
<feature type="compositionally biased region" description="Basic and acidic residues" evidence="1">
    <location>
        <begin position="590"/>
        <end position="599"/>
    </location>
</feature>
<feature type="compositionally biased region" description="Polar residues" evidence="1">
    <location>
        <begin position="568"/>
        <end position="587"/>
    </location>
</feature>
<feature type="region of interest" description="Disordered" evidence="1">
    <location>
        <begin position="656"/>
        <end position="707"/>
    </location>
</feature>
<comment type="caution">
    <text evidence="2">The sequence shown here is derived from an EMBL/GenBank/DDBJ whole genome shotgun (WGS) entry which is preliminary data.</text>
</comment>
<protein>
    <recommendedName>
        <fullName evidence="4">MATH domain-containing protein</fullName>
    </recommendedName>
</protein>
<feature type="compositionally biased region" description="Polar residues" evidence="1">
    <location>
        <begin position="543"/>
        <end position="557"/>
    </location>
</feature>
<accession>A0AAV2TUZ1</accession>
<reference evidence="2" key="1">
    <citation type="submission" date="2024-06" db="EMBL/GenBank/DDBJ databases">
        <authorList>
            <person name="Liu X."/>
            <person name="Lenzi L."/>
            <person name="Haldenby T S."/>
            <person name="Uol C."/>
        </authorList>
    </citation>
    <scope>NUCLEOTIDE SEQUENCE</scope>
</reference>
<dbReference type="Proteomes" id="UP001497525">
    <property type="component" value="Unassembled WGS sequence"/>
</dbReference>
<name>A0AAV2TUZ1_CALDB</name>
<proteinExistence type="predicted"/>
<gene>
    <name evidence="2" type="ORF">CDAUBV1_LOCUS14960</name>
</gene>
<evidence type="ECO:0008006" key="4">
    <source>
        <dbReference type="Google" id="ProtNLM"/>
    </source>
</evidence>
<evidence type="ECO:0000313" key="3">
    <source>
        <dbReference type="Proteomes" id="UP001497525"/>
    </source>
</evidence>
<feature type="compositionally biased region" description="Polar residues" evidence="1">
    <location>
        <begin position="696"/>
        <end position="707"/>
    </location>
</feature>
<evidence type="ECO:0000313" key="2">
    <source>
        <dbReference type="EMBL" id="CAL5139766.1"/>
    </source>
</evidence>
<organism evidence="2 3">
    <name type="scientific">Calicophoron daubneyi</name>
    <name type="common">Rumen fluke</name>
    <name type="synonym">Paramphistomum daubneyi</name>
    <dbReference type="NCBI Taxonomy" id="300641"/>
    <lineage>
        <taxon>Eukaryota</taxon>
        <taxon>Metazoa</taxon>
        <taxon>Spiralia</taxon>
        <taxon>Lophotrochozoa</taxon>
        <taxon>Platyhelminthes</taxon>
        <taxon>Trematoda</taxon>
        <taxon>Digenea</taxon>
        <taxon>Plagiorchiida</taxon>
        <taxon>Pronocephalata</taxon>
        <taxon>Paramphistomoidea</taxon>
        <taxon>Paramphistomidae</taxon>
        <taxon>Calicophoron</taxon>
    </lineage>
</organism>
<dbReference type="AlphaFoldDB" id="A0AAV2TUZ1"/>
<evidence type="ECO:0000256" key="1">
    <source>
        <dbReference type="SAM" id="MobiDB-lite"/>
    </source>
</evidence>